<dbReference type="GO" id="GO:0030488">
    <property type="term" value="P:tRNA methylation"/>
    <property type="evidence" value="ECO:0007669"/>
    <property type="project" value="TreeGrafter"/>
</dbReference>
<gene>
    <name evidence="8" type="ORF">C6P40_003438</name>
</gene>
<dbReference type="AlphaFoldDB" id="A0A9P7BF80"/>
<comment type="similarity">
    <text evidence="6">Belongs to the class I-like SAM-binding methyltransferase superfamily. TRM5/TYW2 family.</text>
</comment>
<feature type="domain" description="SAM-dependent methyltransferase TRM5/TYW2-type" evidence="7">
    <location>
        <begin position="136"/>
        <end position="422"/>
    </location>
</feature>
<dbReference type="InterPro" id="IPR026274">
    <property type="entry name" value="tRNA_wybutosine_synth_prot_2"/>
</dbReference>
<comment type="subcellular location">
    <subcellularLocation>
        <location evidence="6">Cytoplasm</location>
    </subcellularLocation>
</comment>
<evidence type="ECO:0000313" key="8">
    <source>
        <dbReference type="EMBL" id="KAG0690242.1"/>
    </source>
</evidence>
<accession>A0A9P7BF80</accession>
<evidence type="ECO:0000256" key="5">
    <source>
        <dbReference type="ARBA" id="ARBA00049400"/>
    </source>
</evidence>
<evidence type="ECO:0000259" key="7">
    <source>
        <dbReference type="PROSITE" id="PS51684"/>
    </source>
</evidence>
<proteinExistence type="inferred from homology"/>
<evidence type="ECO:0000256" key="4">
    <source>
        <dbReference type="ARBA" id="ARBA00022694"/>
    </source>
</evidence>
<dbReference type="PANTHER" id="PTHR23245:SF25">
    <property type="entry name" value="TRNA WYBUTOSINE-SYNTHESIZING PROTEIN 2 HOMOLOG"/>
    <property type="match status" value="1"/>
</dbReference>
<keyword evidence="6" id="KW-0963">Cytoplasm</keyword>
<sequence>MECYALAVEDRQTIRKIKTSLEKAGCFDKSKKISADSNGVFQIPIIVDTSITDVRCHITGILPNLNDPVLTKLENSTDFSSFETKLSNLLNSFQPNLKISIDKISIPKRFSIYPPLLLFPANSLDSKDWIEFLNSVDQTLKDAVFKLILNHLSTPTKQLTHLALNKPIPESDNEIRHPTQLITLYGNFNNFWCHTTQNGIYQTWMPIYTMFSRGNIKEKARILNSYKDISIQRDVVDMYAGIGYFTLSYLKRGARRVFCWEINPYSVEGLSKGALKNGFGNAYIVHRDEKINMEKLRSSRCIVFLESNIYCLERFEEIKKEITNFELDISHVNLGLLPTSTDSWPYACKIIDKYGSLKSNLSSWIHVHENIGVNDLDTFMESSKLTLQGLTTTKKIEPIWLEKVKTFAPDVYHIVGDFRLTNL</sequence>
<keyword evidence="2 6" id="KW-0808">Transferase</keyword>
<dbReference type="EMBL" id="PUHW01000039">
    <property type="protein sequence ID" value="KAG0690242.1"/>
    <property type="molecule type" value="Genomic_DNA"/>
</dbReference>
<comment type="function">
    <text evidence="6">S-adenosyl-L-methionine-dependent transferase that acts as a component of the wybutosine biosynthesis pathway. Wybutosine is a hyper modified guanosine with a tricyclic base found at the 3'-position adjacent to the anticodon of eukaryotic phenylalanine tRNA. Catalyzes the transfer of the alpha-amino-alpha-carboxypropyl (acp) group from S-adenosyl-L-methionine to the C-7 position of 4-demethylwyosine (imG-14) to produce wybutosine-86.</text>
</comment>
<dbReference type="OrthoDB" id="2387925at2759"/>
<dbReference type="GO" id="GO:0008757">
    <property type="term" value="F:S-adenosylmethionine-dependent methyltransferase activity"/>
    <property type="evidence" value="ECO:0007669"/>
    <property type="project" value="InterPro"/>
</dbReference>
<dbReference type="GO" id="GO:0031591">
    <property type="term" value="P:wybutosine biosynthetic process"/>
    <property type="evidence" value="ECO:0007669"/>
    <property type="project" value="InterPro"/>
</dbReference>
<keyword evidence="3 6" id="KW-0949">S-adenosyl-L-methionine</keyword>
<dbReference type="InterPro" id="IPR030382">
    <property type="entry name" value="MeTrfase_TRM5/TYW2"/>
</dbReference>
<name>A0A9P7BF80_9ASCO</name>
<evidence type="ECO:0000256" key="6">
    <source>
        <dbReference type="PIRNR" id="PIRNR038972"/>
    </source>
</evidence>
<organism evidence="8 9">
    <name type="scientific">Pichia californica</name>
    <dbReference type="NCBI Taxonomy" id="460514"/>
    <lineage>
        <taxon>Eukaryota</taxon>
        <taxon>Fungi</taxon>
        <taxon>Dikarya</taxon>
        <taxon>Ascomycota</taxon>
        <taxon>Saccharomycotina</taxon>
        <taxon>Pichiomycetes</taxon>
        <taxon>Pichiales</taxon>
        <taxon>Pichiaceae</taxon>
        <taxon>Pichia</taxon>
    </lineage>
</organism>
<dbReference type="InterPro" id="IPR056743">
    <property type="entry name" value="TRM5-TYW2-like_MTfase"/>
</dbReference>
<keyword evidence="9" id="KW-1185">Reference proteome</keyword>
<evidence type="ECO:0000313" key="9">
    <source>
        <dbReference type="Proteomes" id="UP000697127"/>
    </source>
</evidence>
<evidence type="ECO:0000256" key="1">
    <source>
        <dbReference type="ARBA" id="ARBA00004797"/>
    </source>
</evidence>
<dbReference type="PIRSF" id="PIRSF038972">
    <property type="entry name" value="Trm12"/>
    <property type="match status" value="1"/>
</dbReference>
<dbReference type="InterPro" id="IPR029063">
    <property type="entry name" value="SAM-dependent_MTases_sf"/>
</dbReference>
<evidence type="ECO:0000256" key="3">
    <source>
        <dbReference type="ARBA" id="ARBA00022691"/>
    </source>
</evidence>
<dbReference type="PANTHER" id="PTHR23245">
    <property type="entry name" value="TRNA METHYLTRANSFERASE"/>
    <property type="match status" value="1"/>
</dbReference>
<protein>
    <recommendedName>
        <fullName evidence="6">tRNA wybutosine-synthesizing protein 2</fullName>
        <shortName evidence="6">tRNA-yW-synthesizing protein 2</shortName>
    </recommendedName>
    <alternativeName>
        <fullName evidence="6">tRNA(Phe) (4-demethylwyosine(37)-C(7)) aminocarboxypropyltransferase</fullName>
    </alternativeName>
</protein>
<dbReference type="Gene3D" id="3.40.50.150">
    <property type="entry name" value="Vaccinia Virus protein VP39"/>
    <property type="match status" value="1"/>
</dbReference>
<reference evidence="8" key="1">
    <citation type="submission" date="2020-11" db="EMBL/GenBank/DDBJ databases">
        <title>Kefir isolates.</title>
        <authorList>
            <person name="Marcisauskas S."/>
            <person name="Kim Y."/>
            <person name="Blasche S."/>
        </authorList>
    </citation>
    <scope>NUCLEOTIDE SEQUENCE</scope>
    <source>
        <strain evidence="8">Olga-1</strain>
    </source>
</reference>
<dbReference type="GO" id="GO:0008175">
    <property type="term" value="F:tRNA methyltransferase activity"/>
    <property type="evidence" value="ECO:0007669"/>
    <property type="project" value="TreeGrafter"/>
</dbReference>
<dbReference type="CDD" id="cd02440">
    <property type="entry name" value="AdoMet_MTases"/>
    <property type="match status" value="1"/>
</dbReference>
<dbReference type="Proteomes" id="UP000697127">
    <property type="component" value="Unassembled WGS sequence"/>
</dbReference>
<evidence type="ECO:0000256" key="2">
    <source>
        <dbReference type="ARBA" id="ARBA00022679"/>
    </source>
</evidence>
<keyword evidence="4 6" id="KW-0819">tRNA processing</keyword>
<comment type="caution">
    <text evidence="8">The sequence shown here is derived from an EMBL/GenBank/DDBJ whole genome shotgun (WGS) entry which is preliminary data.</text>
</comment>
<dbReference type="SUPFAM" id="SSF53335">
    <property type="entry name" value="S-adenosyl-L-methionine-dependent methyltransferases"/>
    <property type="match status" value="1"/>
</dbReference>
<comment type="catalytic activity">
    <reaction evidence="5">
        <text>4-demethylwyosine(37) in tRNA(Phe) + S-adenosyl-L-methionine = 4-demethyl-7-[(3S)-3-amino-3-carboxypropyl]wyosine(37) in tRNA(Phe) + S-methyl-5'-thioadenosine + H(+)</text>
        <dbReference type="Rhea" id="RHEA:36355"/>
        <dbReference type="Rhea" id="RHEA-COMP:10164"/>
        <dbReference type="Rhea" id="RHEA-COMP:10378"/>
        <dbReference type="ChEBI" id="CHEBI:15378"/>
        <dbReference type="ChEBI" id="CHEBI:17509"/>
        <dbReference type="ChEBI" id="CHEBI:59789"/>
        <dbReference type="ChEBI" id="CHEBI:64315"/>
        <dbReference type="ChEBI" id="CHEBI:73550"/>
        <dbReference type="EC" id="2.5.1.114"/>
    </reaction>
</comment>
<dbReference type="Pfam" id="PF02475">
    <property type="entry name" value="TRM5-TYW2_MTfase"/>
    <property type="match status" value="1"/>
</dbReference>
<comment type="pathway">
    <text evidence="1 6">tRNA modification; wybutosine-tRNA(Phe) biosynthesis.</text>
</comment>
<dbReference type="GO" id="GO:0102522">
    <property type="term" value="F:tRNA 4-demethylwyosine alpha-amino-alpha-carboxypropyltransferase activity"/>
    <property type="evidence" value="ECO:0007669"/>
    <property type="project" value="UniProtKB-EC"/>
</dbReference>
<dbReference type="PROSITE" id="PS51684">
    <property type="entry name" value="SAM_MT_TRM5_TYW2"/>
    <property type="match status" value="1"/>
</dbReference>
<dbReference type="GO" id="GO:0005737">
    <property type="term" value="C:cytoplasm"/>
    <property type="evidence" value="ECO:0007669"/>
    <property type="project" value="UniProtKB-SubCell"/>
</dbReference>